<dbReference type="AlphaFoldDB" id="A0A3N0G9S5"/>
<comment type="caution">
    <text evidence="1">The sequence shown here is derived from an EMBL/GenBank/DDBJ whole genome shotgun (WGS) entry which is preliminary data.</text>
</comment>
<gene>
    <name evidence="1" type="ORF">EF878_02445</name>
    <name evidence="2" type="ORF">EFS38_04245</name>
</gene>
<dbReference type="InterPro" id="IPR002636">
    <property type="entry name" value="DUF29"/>
</dbReference>
<dbReference type="Pfam" id="PF01724">
    <property type="entry name" value="DUF29"/>
    <property type="match status" value="1"/>
</dbReference>
<dbReference type="Gene3D" id="1.20.1220.20">
    <property type="entry name" value="Uncharcterised protein PF01724"/>
    <property type="match status" value="1"/>
</dbReference>
<accession>A0A3N0G9S5</accession>
<keyword evidence="3" id="KW-1185">Reference proteome</keyword>
<organism evidence="1 4">
    <name type="scientific">Dickeya undicola</name>
    <dbReference type="NCBI Taxonomy" id="1577887"/>
    <lineage>
        <taxon>Bacteria</taxon>
        <taxon>Pseudomonadati</taxon>
        <taxon>Pseudomonadota</taxon>
        <taxon>Gammaproteobacteria</taxon>
        <taxon>Enterobacterales</taxon>
        <taxon>Pectobacteriaceae</taxon>
        <taxon>Dickeya</taxon>
    </lineage>
</organism>
<dbReference type="EMBL" id="RJLS01000002">
    <property type="protein sequence ID" value="RNM26949.1"/>
    <property type="molecule type" value="Genomic_DNA"/>
</dbReference>
<dbReference type="Proteomes" id="UP000276061">
    <property type="component" value="Unassembled WGS sequence"/>
</dbReference>
<protein>
    <submittedName>
        <fullName evidence="1">DUF29 domain-containing protein</fullName>
    </submittedName>
</protein>
<dbReference type="EMBL" id="RJLR01000006">
    <property type="protein sequence ID" value="RNM09224.1"/>
    <property type="molecule type" value="Genomic_DNA"/>
</dbReference>
<name>A0A3N0G9S5_9GAMM</name>
<dbReference type="PANTHER" id="PTHR34235">
    <property type="entry name" value="SLR1203 PROTEIN-RELATED"/>
    <property type="match status" value="1"/>
</dbReference>
<dbReference type="PANTHER" id="PTHR34235:SF4">
    <property type="entry name" value="SLR0291 PROTEIN"/>
    <property type="match status" value="1"/>
</dbReference>
<evidence type="ECO:0000313" key="4">
    <source>
        <dbReference type="Proteomes" id="UP000276061"/>
    </source>
</evidence>
<sequence>MTIHYDNDFYGWTQEQASLLRSGRLAELDVHNLLEEIEAMGRSERRELESRLQVLFMHLLKWEYQPSHRGKSWQLTIEEQRRKAMRVLSENPSLKSRLQDIIADAYGDAVIGAERETGLNRGLFPTNCPWSFEQAVNPDFYPE</sequence>
<reference evidence="3 4" key="1">
    <citation type="submission" date="2018-11" db="EMBL/GenBank/DDBJ databases">
        <title>Characterization of surface water Dickeya isolates.</title>
        <authorList>
            <person name="Van Gijsegem F."/>
            <person name="Pedron J."/>
        </authorList>
    </citation>
    <scope>NUCLEOTIDE SEQUENCE [LARGE SCALE GENOMIC DNA]</scope>
    <source>
        <strain evidence="1 4">FVG1-MFV-O17</strain>
        <strain evidence="2 3">FVG10-MFV-A16</strain>
    </source>
</reference>
<dbReference type="Proteomes" id="UP000271870">
    <property type="component" value="Unassembled WGS sequence"/>
</dbReference>
<dbReference type="RefSeq" id="WP_033567888.1">
    <property type="nucleotide sequence ID" value="NZ_JBPWOM010000060.1"/>
</dbReference>
<evidence type="ECO:0000313" key="2">
    <source>
        <dbReference type="EMBL" id="RNM26949.1"/>
    </source>
</evidence>
<proteinExistence type="predicted"/>
<evidence type="ECO:0000313" key="3">
    <source>
        <dbReference type="Proteomes" id="UP000271870"/>
    </source>
</evidence>
<evidence type="ECO:0000313" key="1">
    <source>
        <dbReference type="EMBL" id="RNM09224.1"/>
    </source>
</evidence>
<dbReference type="OrthoDB" id="5766125at2"/>